<dbReference type="EC" id="3.6.4.13" evidence="1"/>
<dbReference type="GO" id="GO:0005730">
    <property type="term" value="C:nucleolus"/>
    <property type="evidence" value="ECO:0007669"/>
    <property type="project" value="TreeGrafter"/>
</dbReference>
<reference evidence="7 8" key="1">
    <citation type="journal article" date="2016" name="Mol. Biol. Evol.">
        <title>Comparative Genomics of Early-Diverging Mushroom-Forming Fungi Provides Insights into the Origins of Lignocellulose Decay Capabilities.</title>
        <authorList>
            <person name="Nagy L.G."/>
            <person name="Riley R."/>
            <person name="Tritt A."/>
            <person name="Adam C."/>
            <person name="Daum C."/>
            <person name="Floudas D."/>
            <person name="Sun H."/>
            <person name="Yadav J.S."/>
            <person name="Pangilinan J."/>
            <person name="Larsson K.H."/>
            <person name="Matsuura K."/>
            <person name="Barry K."/>
            <person name="Labutti K."/>
            <person name="Kuo R."/>
            <person name="Ohm R.A."/>
            <person name="Bhattacharya S.S."/>
            <person name="Shirouzu T."/>
            <person name="Yoshinaga Y."/>
            <person name="Martin F.M."/>
            <person name="Grigoriev I.V."/>
            <person name="Hibbett D.S."/>
        </authorList>
    </citation>
    <scope>NUCLEOTIDE SEQUENCE [LARGE SCALE GENOMIC DNA]</scope>
    <source>
        <strain evidence="7 8">HHB10207 ss-3</strain>
    </source>
</reference>
<dbReference type="PANTHER" id="PTHR18934:SF118">
    <property type="entry name" value="ATP-DEPENDENT RNA HELICASE DHX33"/>
    <property type="match status" value="1"/>
</dbReference>
<dbReference type="Proteomes" id="UP000076798">
    <property type="component" value="Unassembled WGS sequence"/>
</dbReference>
<feature type="non-terminal residue" evidence="7">
    <location>
        <position position="221"/>
    </location>
</feature>
<dbReference type="GO" id="GO:0016787">
    <property type="term" value="F:hydrolase activity"/>
    <property type="evidence" value="ECO:0007669"/>
    <property type="project" value="UniProtKB-KW"/>
</dbReference>
<name>A0A165X6Z3_9AGAM</name>
<dbReference type="GO" id="GO:0045943">
    <property type="term" value="P:positive regulation of transcription by RNA polymerase I"/>
    <property type="evidence" value="ECO:0007669"/>
    <property type="project" value="TreeGrafter"/>
</dbReference>
<evidence type="ECO:0000256" key="4">
    <source>
        <dbReference type="ARBA" id="ARBA00047984"/>
    </source>
</evidence>
<dbReference type="AlphaFoldDB" id="A0A165X6Z3"/>
<dbReference type="InterPro" id="IPR027417">
    <property type="entry name" value="P-loop_NTPase"/>
</dbReference>
<dbReference type="GO" id="GO:0003724">
    <property type="term" value="F:RNA helicase activity"/>
    <property type="evidence" value="ECO:0007669"/>
    <property type="project" value="UniProtKB-EC"/>
</dbReference>
<comment type="catalytic activity">
    <reaction evidence="4">
        <text>ATP + H2O = ADP + phosphate + H(+)</text>
        <dbReference type="Rhea" id="RHEA:13065"/>
        <dbReference type="ChEBI" id="CHEBI:15377"/>
        <dbReference type="ChEBI" id="CHEBI:15378"/>
        <dbReference type="ChEBI" id="CHEBI:30616"/>
        <dbReference type="ChEBI" id="CHEBI:43474"/>
        <dbReference type="ChEBI" id="CHEBI:456216"/>
        <dbReference type="EC" id="3.6.4.13"/>
    </reaction>
</comment>
<feature type="compositionally biased region" description="Polar residues" evidence="5">
    <location>
        <begin position="22"/>
        <end position="43"/>
    </location>
</feature>
<feature type="domain" description="Helicase ATP-binding" evidence="6">
    <location>
        <begin position="113"/>
        <end position="221"/>
    </location>
</feature>
<dbReference type="PANTHER" id="PTHR18934">
    <property type="entry name" value="ATP-DEPENDENT RNA HELICASE"/>
    <property type="match status" value="1"/>
</dbReference>
<dbReference type="GO" id="GO:0003725">
    <property type="term" value="F:double-stranded RNA binding"/>
    <property type="evidence" value="ECO:0007669"/>
    <property type="project" value="TreeGrafter"/>
</dbReference>
<proteinExistence type="predicted"/>
<dbReference type="PROSITE" id="PS51192">
    <property type="entry name" value="HELICASE_ATP_BIND_1"/>
    <property type="match status" value="1"/>
</dbReference>
<keyword evidence="3" id="KW-0547">Nucleotide-binding</keyword>
<sequence>MSHIHFGDADKKQGPQLPLNGTGKSKNSRSLASPGQYSNTNGGTPPRKKFKKDHARSSHNTQPNGVGSHKKAVNGVLKHKPSRSFNQEQDGAWTPIQKQREELPIWAGKDALIQQIRENDTVVILGETGSGKTTQVPQFLLEAGFAKDAMIGVTQTRRVAATSIAQRVALEQGTKVGDLVGYSVRFEEASSSDTKIKFLTDGMLVRELMMDPLLSGYSVII</sequence>
<protein>
    <recommendedName>
        <fullName evidence="1">RNA helicase</fullName>
        <ecNumber evidence="1">3.6.4.13</ecNumber>
    </recommendedName>
</protein>
<dbReference type="STRING" id="1314776.A0A165X6Z3"/>
<evidence type="ECO:0000313" key="8">
    <source>
        <dbReference type="Proteomes" id="UP000076798"/>
    </source>
</evidence>
<keyword evidence="3" id="KW-0347">Helicase</keyword>
<dbReference type="OrthoDB" id="10253254at2759"/>
<gene>
    <name evidence="7" type="ORF">SISSUDRAFT_1067367</name>
</gene>
<feature type="region of interest" description="Disordered" evidence="5">
    <location>
        <begin position="1"/>
        <end position="70"/>
    </location>
</feature>
<organism evidence="7 8">
    <name type="scientific">Sistotremastrum suecicum HHB10207 ss-3</name>
    <dbReference type="NCBI Taxonomy" id="1314776"/>
    <lineage>
        <taxon>Eukaryota</taxon>
        <taxon>Fungi</taxon>
        <taxon>Dikarya</taxon>
        <taxon>Basidiomycota</taxon>
        <taxon>Agaricomycotina</taxon>
        <taxon>Agaricomycetes</taxon>
        <taxon>Sistotremastrales</taxon>
        <taxon>Sistotremastraceae</taxon>
        <taxon>Sistotremastrum</taxon>
    </lineage>
</organism>
<keyword evidence="2 7" id="KW-0378">Hydrolase</keyword>
<dbReference type="SUPFAM" id="SSF52540">
    <property type="entry name" value="P-loop containing nucleoside triphosphate hydrolases"/>
    <property type="match status" value="1"/>
</dbReference>
<feature type="compositionally biased region" description="Basic and acidic residues" evidence="5">
    <location>
        <begin position="1"/>
        <end position="13"/>
    </location>
</feature>
<evidence type="ECO:0000256" key="1">
    <source>
        <dbReference type="ARBA" id="ARBA00012552"/>
    </source>
</evidence>
<evidence type="ECO:0000256" key="5">
    <source>
        <dbReference type="SAM" id="MobiDB-lite"/>
    </source>
</evidence>
<dbReference type="InterPro" id="IPR014001">
    <property type="entry name" value="Helicase_ATP-bd"/>
</dbReference>
<dbReference type="Gene3D" id="3.40.50.300">
    <property type="entry name" value="P-loop containing nucleotide triphosphate hydrolases"/>
    <property type="match status" value="1"/>
</dbReference>
<evidence type="ECO:0000313" key="7">
    <source>
        <dbReference type="EMBL" id="KZT31891.1"/>
    </source>
</evidence>
<evidence type="ECO:0000256" key="3">
    <source>
        <dbReference type="ARBA" id="ARBA00022806"/>
    </source>
</evidence>
<dbReference type="EMBL" id="KV428432">
    <property type="protein sequence ID" value="KZT31891.1"/>
    <property type="molecule type" value="Genomic_DNA"/>
</dbReference>
<evidence type="ECO:0000256" key="2">
    <source>
        <dbReference type="ARBA" id="ARBA00022801"/>
    </source>
</evidence>
<keyword evidence="8" id="KW-1185">Reference proteome</keyword>
<keyword evidence="3" id="KW-0067">ATP-binding</keyword>
<accession>A0A165X6Z3</accession>
<evidence type="ECO:0000259" key="6">
    <source>
        <dbReference type="PROSITE" id="PS51192"/>
    </source>
</evidence>